<keyword evidence="11" id="KW-1185">Reference proteome</keyword>
<dbReference type="CDD" id="cd17356">
    <property type="entry name" value="MFS_HXT"/>
    <property type="match status" value="1"/>
</dbReference>
<dbReference type="OrthoDB" id="2143867at2759"/>
<feature type="transmembrane region" description="Helical" evidence="8">
    <location>
        <begin position="307"/>
        <end position="329"/>
    </location>
</feature>
<dbReference type="Proteomes" id="UP000053201">
    <property type="component" value="Unassembled WGS sequence"/>
</dbReference>
<evidence type="ECO:0000259" key="9">
    <source>
        <dbReference type="PROSITE" id="PS50850"/>
    </source>
</evidence>
<dbReference type="VEuPathDB" id="FungiDB:SPPG_03932"/>
<feature type="domain" description="Major facilitator superfamily (MFS) profile" evidence="9">
    <location>
        <begin position="16"/>
        <end position="458"/>
    </location>
</feature>
<comment type="similarity">
    <text evidence="2 7">Belongs to the major facilitator superfamily. Sugar transporter (TC 2.A.1.1) family.</text>
</comment>
<dbReference type="NCBIfam" id="TIGR00879">
    <property type="entry name" value="SP"/>
    <property type="match status" value="1"/>
</dbReference>
<dbReference type="InterPro" id="IPR020846">
    <property type="entry name" value="MFS_dom"/>
</dbReference>
<dbReference type="STRING" id="645134.A0A0L0HI77"/>
<dbReference type="Gene3D" id="1.20.1250.20">
    <property type="entry name" value="MFS general substrate transporter like domains"/>
    <property type="match status" value="1"/>
</dbReference>
<dbReference type="FunCoup" id="A0A0L0HI77">
    <property type="interactions" value="230"/>
</dbReference>
<feature type="transmembrane region" description="Helical" evidence="8">
    <location>
        <begin position="119"/>
        <end position="139"/>
    </location>
</feature>
<keyword evidence="6 8" id="KW-0472">Membrane</keyword>
<dbReference type="InterPro" id="IPR003663">
    <property type="entry name" value="Sugar/inositol_transpt"/>
</dbReference>
<reference evidence="10 11" key="1">
    <citation type="submission" date="2009-08" db="EMBL/GenBank/DDBJ databases">
        <title>The Genome Sequence of Spizellomyces punctatus strain DAOM BR117.</title>
        <authorList>
            <consortium name="The Broad Institute Genome Sequencing Platform"/>
            <person name="Russ C."/>
            <person name="Cuomo C."/>
            <person name="Shea T."/>
            <person name="Young S.K."/>
            <person name="Zeng Q."/>
            <person name="Koehrsen M."/>
            <person name="Haas B."/>
            <person name="Borodovsky M."/>
            <person name="Guigo R."/>
            <person name="Alvarado L."/>
            <person name="Berlin A."/>
            <person name="Bochicchio J."/>
            <person name="Borenstein D."/>
            <person name="Chapman S."/>
            <person name="Chen Z."/>
            <person name="Engels R."/>
            <person name="Freedman E."/>
            <person name="Gellesch M."/>
            <person name="Goldberg J."/>
            <person name="Griggs A."/>
            <person name="Gujja S."/>
            <person name="Heiman D."/>
            <person name="Hepburn T."/>
            <person name="Howarth C."/>
            <person name="Jen D."/>
            <person name="Larson L."/>
            <person name="Lewis B."/>
            <person name="Mehta T."/>
            <person name="Park D."/>
            <person name="Pearson M."/>
            <person name="Roberts A."/>
            <person name="Saif S."/>
            <person name="Shenoy N."/>
            <person name="Sisk P."/>
            <person name="Stolte C."/>
            <person name="Sykes S."/>
            <person name="Thomson T."/>
            <person name="Walk T."/>
            <person name="White J."/>
            <person name="Yandava C."/>
            <person name="Burger G."/>
            <person name="Gray M.W."/>
            <person name="Holland P.W.H."/>
            <person name="King N."/>
            <person name="Lang F.B.F."/>
            <person name="Roger A.J."/>
            <person name="Ruiz-Trillo I."/>
            <person name="Lander E."/>
            <person name="Nusbaum C."/>
        </authorList>
    </citation>
    <scope>NUCLEOTIDE SEQUENCE [LARGE SCALE GENOMIC DNA]</scope>
    <source>
        <strain evidence="10 11">DAOM BR117</strain>
    </source>
</reference>
<evidence type="ECO:0000313" key="10">
    <source>
        <dbReference type="EMBL" id="KND00827.1"/>
    </source>
</evidence>
<evidence type="ECO:0000256" key="2">
    <source>
        <dbReference type="ARBA" id="ARBA00010992"/>
    </source>
</evidence>
<comment type="subcellular location">
    <subcellularLocation>
        <location evidence="1">Membrane</location>
        <topology evidence="1">Multi-pass membrane protein</topology>
    </subcellularLocation>
</comment>
<feature type="transmembrane region" description="Helical" evidence="8">
    <location>
        <begin position="414"/>
        <end position="431"/>
    </location>
</feature>
<feature type="transmembrane region" description="Helical" evidence="8">
    <location>
        <begin position="370"/>
        <end position="393"/>
    </location>
</feature>
<dbReference type="InterPro" id="IPR036259">
    <property type="entry name" value="MFS_trans_sf"/>
</dbReference>
<evidence type="ECO:0000256" key="6">
    <source>
        <dbReference type="ARBA" id="ARBA00023136"/>
    </source>
</evidence>
<dbReference type="RefSeq" id="XP_016608866.1">
    <property type="nucleotide sequence ID" value="XM_016752182.1"/>
</dbReference>
<proteinExistence type="inferred from homology"/>
<keyword evidence="5 8" id="KW-1133">Transmembrane helix</keyword>
<evidence type="ECO:0000256" key="1">
    <source>
        <dbReference type="ARBA" id="ARBA00004141"/>
    </source>
</evidence>
<dbReference type="OMA" id="MQKEYNA"/>
<protein>
    <submittedName>
        <fullName evidence="10">Sugar porter (SP) family MFS transporter</fullName>
    </submittedName>
</protein>
<feature type="transmembrane region" description="Helical" evidence="8">
    <location>
        <begin position="336"/>
        <end position="358"/>
    </location>
</feature>
<dbReference type="InParanoid" id="A0A0L0HI77"/>
<feature type="transmembrane region" description="Helical" evidence="8">
    <location>
        <begin position="64"/>
        <end position="82"/>
    </location>
</feature>
<dbReference type="EMBL" id="KQ257455">
    <property type="protein sequence ID" value="KND00827.1"/>
    <property type="molecule type" value="Genomic_DNA"/>
</dbReference>
<name>A0A0L0HI77_SPIPD</name>
<dbReference type="PRINTS" id="PR00171">
    <property type="entry name" value="SUGRTRNSPORT"/>
</dbReference>
<feature type="transmembrane region" description="Helical" evidence="8">
    <location>
        <begin position="94"/>
        <end position="113"/>
    </location>
</feature>
<dbReference type="AlphaFoldDB" id="A0A0L0HI77"/>
<dbReference type="GO" id="GO:0005351">
    <property type="term" value="F:carbohydrate:proton symporter activity"/>
    <property type="evidence" value="ECO:0007669"/>
    <property type="project" value="TreeGrafter"/>
</dbReference>
<dbReference type="GO" id="GO:0005886">
    <property type="term" value="C:plasma membrane"/>
    <property type="evidence" value="ECO:0007669"/>
    <property type="project" value="TreeGrafter"/>
</dbReference>
<evidence type="ECO:0000256" key="7">
    <source>
        <dbReference type="RuleBase" id="RU003346"/>
    </source>
</evidence>
<dbReference type="PROSITE" id="PS50850">
    <property type="entry name" value="MFS"/>
    <property type="match status" value="1"/>
</dbReference>
<dbReference type="InterPro" id="IPR050360">
    <property type="entry name" value="MFS_Sugar_Transporters"/>
</dbReference>
<evidence type="ECO:0000256" key="8">
    <source>
        <dbReference type="SAM" id="Phobius"/>
    </source>
</evidence>
<feature type="transmembrane region" description="Helical" evidence="8">
    <location>
        <begin position="437"/>
        <end position="454"/>
    </location>
</feature>
<dbReference type="FunFam" id="1.20.1250.20:FF:000044">
    <property type="entry name" value="Hexose transporter Hxt3p"/>
    <property type="match status" value="1"/>
</dbReference>
<organism evidence="10 11">
    <name type="scientific">Spizellomyces punctatus (strain DAOM BR117)</name>
    <dbReference type="NCBI Taxonomy" id="645134"/>
    <lineage>
        <taxon>Eukaryota</taxon>
        <taxon>Fungi</taxon>
        <taxon>Fungi incertae sedis</taxon>
        <taxon>Chytridiomycota</taxon>
        <taxon>Chytridiomycota incertae sedis</taxon>
        <taxon>Chytridiomycetes</taxon>
        <taxon>Spizellomycetales</taxon>
        <taxon>Spizellomycetaceae</taxon>
        <taxon>Spizellomyces</taxon>
    </lineage>
</organism>
<dbReference type="PANTHER" id="PTHR48022">
    <property type="entry name" value="PLASTIDIC GLUCOSE TRANSPORTER 4"/>
    <property type="match status" value="1"/>
</dbReference>
<dbReference type="InterPro" id="IPR005829">
    <property type="entry name" value="Sugar_transporter_CS"/>
</dbReference>
<dbReference type="InterPro" id="IPR005828">
    <property type="entry name" value="MFS_sugar_transport-like"/>
</dbReference>
<evidence type="ECO:0000256" key="3">
    <source>
        <dbReference type="ARBA" id="ARBA00022448"/>
    </source>
</evidence>
<dbReference type="GeneID" id="27687415"/>
<evidence type="ECO:0000313" key="11">
    <source>
        <dbReference type="Proteomes" id="UP000053201"/>
    </source>
</evidence>
<feature type="transmembrane region" description="Helical" evidence="8">
    <location>
        <begin position="273"/>
        <end position="295"/>
    </location>
</feature>
<dbReference type="PROSITE" id="PS00216">
    <property type="entry name" value="SUGAR_TRANSPORT_1"/>
    <property type="match status" value="1"/>
</dbReference>
<feature type="transmembrane region" description="Helical" evidence="8">
    <location>
        <begin position="183"/>
        <end position="204"/>
    </location>
</feature>
<evidence type="ECO:0000256" key="4">
    <source>
        <dbReference type="ARBA" id="ARBA00022692"/>
    </source>
</evidence>
<feature type="transmembrane region" description="Helical" evidence="8">
    <location>
        <begin position="12"/>
        <end position="29"/>
    </location>
</feature>
<dbReference type="eggNOG" id="KOG0254">
    <property type="taxonomic scope" value="Eukaryota"/>
</dbReference>
<evidence type="ECO:0000256" key="5">
    <source>
        <dbReference type="ARBA" id="ARBA00022989"/>
    </source>
</evidence>
<gene>
    <name evidence="10" type="ORF">SPPG_03932</name>
</gene>
<sequence>MVEQVKKANYTLVVALCLFASMGGFLFGYDTGTIGGLLNMQNFKEHFGSYSPASGYYFSNVRTGLIVAVVSIGCCIGCLVSGNMADRIGRRGSIIVWTVVYAIGIVIQISASWAWYQIMIGRIIAGGGIGALSTLVPMYQSETCPKQLRGILVSSFQLFITLGILIGYCVVKATEGQASTSAWRIPLGICFIWAGVLGIGMVFMPESPRYLLKQGDQSASTNSLAKIYATSPDDPLIQEEVKEIAEGIEREEAEGTASWGECFTGKPKMFRRLLIGLGVMILQQLTGANFFFYYGNSIFQSVGIDDSYITAIILGAVNFVSTIPALFLVQYFGRRILLIVGAVWMFIWFMVFASMGTFHDSSDANVGRVMIAAACMFILGFATTWAPLAWVIVAETYPIRVRSKAMGIATSGNWMMNFLISFFTPFITSAIGYRYGYVFAACCLFAAFFVFFLVPETKGRSLEEVDELYAAGVPAWRSANWDPQTGPHGKNNGLEFQHKEVVRGDSAATV</sequence>
<dbReference type="PANTHER" id="PTHR48022:SF75">
    <property type="entry name" value="GALACTOSE TRANSPORTER-RELATED"/>
    <property type="match status" value="1"/>
</dbReference>
<dbReference type="SUPFAM" id="SSF103473">
    <property type="entry name" value="MFS general substrate transporter"/>
    <property type="match status" value="1"/>
</dbReference>
<accession>A0A0L0HI77</accession>
<feature type="transmembrane region" description="Helical" evidence="8">
    <location>
        <begin position="151"/>
        <end position="171"/>
    </location>
</feature>
<dbReference type="Pfam" id="PF00083">
    <property type="entry name" value="Sugar_tr"/>
    <property type="match status" value="1"/>
</dbReference>
<keyword evidence="4 8" id="KW-0812">Transmembrane</keyword>
<keyword evidence="3 7" id="KW-0813">Transport</keyword>